<dbReference type="Gene3D" id="2.130.10.10">
    <property type="entry name" value="YVTN repeat-like/Quinoprotein amine dehydrogenase"/>
    <property type="match status" value="3"/>
</dbReference>
<evidence type="ECO:0000256" key="1">
    <source>
        <dbReference type="ARBA" id="ARBA00000085"/>
    </source>
</evidence>
<evidence type="ECO:0000256" key="2">
    <source>
        <dbReference type="ARBA" id="ARBA00012438"/>
    </source>
</evidence>
<dbReference type="PROSITE" id="PS50109">
    <property type="entry name" value="HIS_KIN"/>
    <property type="match status" value="1"/>
</dbReference>
<keyword evidence="8" id="KW-0418">Kinase</keyword>
<dbReference type="SUPFAM" id="SSF52172">
    <property type="entry name" value="CheY-like"/>
    <property type="match status" value="1"/>
</dbReference>
<dbReference type="Gene3D" id="3.40.50.2300">
    <property type="match status" value="1"/>
</dbReference>
<dbReference type="InterPro" id="IPR005467">
    <property type="entry name" value="His_kinase_dom"/>
</dbReference>
<feature type="domain" description="Histidine kinase" evidence="6">
    <location>
        <begin position="847"/>
        <end position="1070"/>
    </location>
</feature>
<dbReference type="PANTHER" id="PTHR43547:SF2">
    <property type="entry name" value="HYBRID SIGNAL TRANSDUCTION HISTIDINE KINASE C"/>
    <property type="match status" value="1"/>
</dbReference>
<dbReference type="EC" id="2.7.13.3" evidence="2"/>
<dbReference type="Gene3D" id="2.60.40.10">
    <property type="entry name" value="Immunoglobulins"/>
    <property type="match status" value="1"/>
</dbReference>
<dbReference type="Pfam" id="PF00512">
    <property type="entry name" value="HisKA"/>
    <property type="match status" value="1"/>
</dbReference>
<dbReference type="RefSeq" id="WP_082175100.1">
    <property type="nucleotide sequence ID" value="NZ_CP011509.1"/>
</dbReference>
<evidence type="ECO:0000256" key="3">
    <source>
        <dbReference type="ARBA" id="ARBA00022553"/>
    </source>
</evidence>
<dbReference type="PRINTS" id="PR00344">
    <property type="entry name" value="BCTRLSENSOR"/>
</dbReference>
<evidence type="ECO:0000259" key="6">
    <source>
        <dbReference type="PROSITE" id="PS50109"/>
    </source>
</evidence>
<dbReference type="InterPro" id="IPR003594">
    <property type="entry name" value="HATPase_dom"/>
</dbReference>
<protein>
    <recommendedName>
        <fullName evidence="2">histidine kinase</fullName>
        <ecNumber evidence="2">2.7.13.3</ecNumber>
    </recommendedName>
</protein>
<evidence type="ECO:0000313" key="8">
    <source>
        <dbReference type="EMBL" id="REG26152.1"/>
    </source>
</evidence>
<dbReference type="PANTHER" id="PTHR43547">
    <property type="entry name" value="TWO-COMPONENT HISTIDINE KINASE"/>
    <property type="match status" value="1"/>
</dbReference>
<comment type="catalytic activity">
    <reaction evidence="1">
        <text>ATP + protein L-histidine = ADP + protein N-phospho-L-histidine.</text>
        <dbReference type="EC" id="2.7.13.3"/>
    </reaction>
</comment>
<dbReference type="SMART" id="SM00388">
    <property type="entry name" value="HisKA"/>
    <property type="match status" value="1"/>
</dbReference>
<dbReference type="InterPro" id="IPR011123">
    <property type="entry name" value="Y_Y_Y"/>
</dbReference>
<dbReference type="SUPFAM" id="SSF47384">
    <property type="entry name" value="Homodimeric domain of signal transducing histidine kinase"/>
    <property type="match status" value="1"/>
</dbReference>
<dbReference type="Pfam" id="PF07495">
    <property type="entry name" value="Y_Y_Y"/>
    <property type="match status" value="1"/>
</dbReference>
<dbReference type="SMART" id="SM00387">
    <property type="entry name" value="HATPase_c"/>
    <property type="match status" value="1"/>
</dbReference>
<reference evidence="8 9" key="1">
    <citation type="submission" date="2018-08" db="EMBL/GenBank/DDBJ databases">
        <title>Genomic Encyclopedia of Archaeal and Bacterial Type Strains, Phase II (KMG-II): from individual species to whole genera.</title>
        <authorList>
            <person name="Goeker M."/>
        </authorList>
    </citation>
    <scope>NUCLEOTIDE SEQUENCE [LARGE SCALE GENOMIC DNA]</scope>
    <source>
        <strain evidence="8 9">DSM 2261</strain>
    </source>
</reference>
<dbReference type="CDD" id="cd00082">
    <property type="entry name" value="HisKA"/>
    <property type="match status" value="1"/>
</dbReference>
<evidence type="ECO:0000259" key="7">
    <source>
        <dbReference type="PROSITE" id="PS50110"/>
    </source>
</evidence>
<dbReference type="SUPFAM" id="SSF63829">
    <property type="entry name" value="Calcium-dependent phosphotriesterase"/>
    <property type="match status" value="3"/>
</dbReference>
<keyword evidence="8" id="KW-0808">Transferase</keyword>
<dbReference type="Gene3D" id="3.30.565.10">
    <property type="entry name" value="Histidine kinase-like ATPase, C-terminal domain"/>
    <property type="match status" value="1"/>
</dbReference>
<comment type="caution">
    <text evidence="8">The sequence shown here is derived from an EMBL/GenBank/DDBJ whole genome shotgun (WGS) entry which is preliminary data.</text>
</comment>
<dbReference type="SMART" id="SM00448">
    <property type="entry name" value="REC"/>
    <property type="match status" value="1"/>
</dbReference>
<dbReference type="InterPro" id="IPR013783">
    <property type="entry name" value="Ig-like_fold"/>
</dbReference>
<dbReference type="InterPro" id="IPR003661">
    <property type="entry name" value="HisK_dim/P_dom"/>
</dbReference>
<evidence type="ECO:0000313" key="9">
    <source>
        <dbReference type="Proteomes" id="UP000256345"/>
    </source>
</evidence>
<dbReference type="InterPro" id="IPR004358">
    <property type="entry name" value="Sig_transdc_His_kin-like_C"/>
</dbReference>
<proteinExistence type="predicted"/>
<evidence type="ECO:0000256" key="5">
    <source>
        <dbReference type="SAM" id="Coils"/>
    </source>
</evidence>
<keyword evidence="5" id="KW-0175">Coiled coil</keyword>
<evidence type="ECO:0000256" key="4">
    <source>
        <dbReference type="PROSITE-ProRule" id="PRU00169"/>
    </source>
</evidence>
<dbReference type="InterPro" id="IPR036890">
    <property type="entry name" value="HATPase_C_sf"/>
</dbReference>
<feature type="coiled-coil region" evidence="5">
    <location>
        <begin position="808"/>
        <end position="838"/>
    </location>
</feature>
<keyword evidence="3 4" id="KW-0597">Phosphoprotein</keyword>
<dbReference type="Proteomes" id="UP000256345">
    <property type="component" value="Unassembled WGS sequence"/>
</dbReference>
<dbReference type="PROSITE" id="PS50110">
    <property type="entry name" value="RESPONSE_REGULATORY"/>
    <property type="match status" value="1"/>
</dbReference>
<organism evidence="8 9">
    <name type="scientific">Archangium gephyra</name>
    <dbReference type="NCBI Taxonomy" id="48"/>
    <lineage>
        <taxon>Bacteria</taxon>
        <taxon>Pseudomonadati</taxon>
        <taxon>Myxococcota</taxon>
        <taxon>Myxococcia</taxon>
        <taxon>Myxococcales</taxon>
        <taxon>Cystobacterineae</taxon>
        <taxon>Archangiaceae</taxon>
        <taxon>Archangium</taxon>
    </lineage>
</organism>
<gene>
    <name evidence="8" type="ORF">ATI61_112247</name>
</gene>
<dbReference type="GO" id="GO:0016301">
    <property type="term" value="F:kinase activity"/>
    <property type="evidence" value="ECO:0007669"/>
    <property type="project" value="UniProtKB-KW"/>
</dbReference>
<accession>A0ABX9JSF7</accession>
<keyword evidence="9" id="KW-1185">Reference proteome</keyword>
<dbReference type="InterPro" id="IPR015943">
    <property type="entry name" value="WD40/YVTN_repeat-like_dom_sf"/>
</dbReference>
<dbReference type="InterPro" id="IPR011006">
    <property type="entry name" value="CheY-like_superfamily"/>
</dbReference>
<dbReference type="Pfam" id="PF02518">
    <property type="entry name" value="HATPase_c"/>
    <property type="match status" value="1"/>
</dbReference>
<name>A0ABX9JSF7_9BACT</name>
<dbReference type="Pfam" id="PF00072">
    <property type="entry name" value="Response_reg"/>
    <property type="match status" value="1"/>
</dbReference>
<dbReference type="Gene3D" id="1.10.287.130">
    <property type="match status" value="1"/>
</dbReference>
<dbReference type="InterPro" id="IPR011110">
    <property type="entry name" value="Reg_prop"/>
</dbReference>
<dbReference type="SUPFAM" id="SSF55874">
    <property type="entry name" value="ATPase domain of HSP90 chaperone/DNA topoisomerase II/histidine kinase"/>
    <property type="match status" value="1"/>
</dbReference>
<feature type="domain" description="Response regulatory" evidence="7">
    <location>
        <begin position="1092"/>
        <end position="1208"/>
    </location>
</feature>
<feature type="modified residue" description="4-aspartylphosphate" evidence="4">
    <location>
        <position position="1141"/>
    </location>
</feature>
<sequence length="1222" mass="133056">MRPTPGSSKDVPLGSTPPRHRARLLVAGVLLGLLTSAGSASALDVNKSPRQFPHRAWQTADGLPQNSILNLAQTPDGYLWGCTWEGLVRFDGVRFTVFDKSNTPAFPGRTTLVLAVGQDGTLWIGTDKGLVRMRDGAFHPVVPPEGTLLHNPEVMQISRDGSLWIATADHGLTRLSGERFQTWTTANGLASPKLLALAEDEAGGLWVGGTRGLQRWDGTAWSPPLPFEGALPVEVRALVIDRQGTLWAGTEEGEVYRLEGGVMRQVPEVSVPGAPISELLVDREGALWVGSLGRGVRRLVGGRVSVLEEGHPLADSLVSALLEDAEGDLWIGTEARGLHRLQDAPFTTHGPPEGLAHEMVLAIHEARDGSLWFGTVGGGVSRMRDGRVTSWNMKDGLLLDRVRSIAETPDGVLWFGTRVGISRWSGGTFTSFGAAQGLGDPRAFLQAVDAAGTLWVGTPTGLFRWNGARFESFTPRGGLPGQEPTLLLPSAAGGLWVGTRNGGLAHVLEGRSTAWVPEATPLDGKVLALHEEPDGTLWIGTGEGIFRWKKGSIHRFTRDEGLFDERTFQLLSDGRGYLWASGNKGVFRMSLAELEDVAEGRRERLSSRAYGVEDGMRSEECNSLGSPAGVRTRDGRLWFPTIRGAVVYTPQHEHRNLVSPPALIEELRLDGRPVPRSEWEHLQVGDGRLELQFTATGLRAPRRLRFRYQLEGIDPRPVEARAQRVASYTRLPPGRYRFRVDAWYADGGGAAPTLEVPLYLRPRFHQTLTFRVGCVLAAVLAVAGGVWLRLRGARLRERELRAHVDLRTAELATLNADLEARLQELQTAREQLVHAEKMAAVGTLAAGVGHELNNPLAFVISNVHYAASEVRDVAAHAEDRERWEEVEQALAEALQGTERMRRIIQDLKTFSRVQPQRDTQRVDLHAVVDLALSISAAEMRHRARVVKEYGPVPAVLGDETRLGQVFLNLLINAAQAIPEGHAGEHEIRVSTRQDEQGAVVVAVSDTGGGIAPEVLSRIFEPFFTTKPVGVGTGLGLSICHSYVQAMGGDIRVHSEVGQGTTFEVVLRSAEEDAPAHSTEPAAPCAEKGPRGRLMVIDDEPLLLASLSRTLAPEHDVESFGGARAALERLRAGECYSLILCDVMMPEMTGVELYETLVREVPGQAERMVFLTGGAFSEAARTLLETTRRPCLDKPFEPEALRARIHALLEAQESSPPRSAVGE</sequence>
<dbReference type="Pfam" id="PF07494">
    <property type="entry name" value="Reg_prop"/>
    <property type="match status" value="2"/>
</dbReference>
<dbReference type="EMBL" id="QUMU01000012">
    <property type="protein sequence ID" value="REG26152.1"/>
    <property type="molecule type" value="Genomic_DNA"/>
</dbReference>
<dbReference type="InterPro" id="IPR036097">
    <property type="entry name" value="HisK_dim/P_sf"/>
</dbReference>
<dbReference type="InterPro" id="IPR001789">
    <property type="entry name" value="Sig_transdc_resp-reg_receiver"/>
</dbReference>